<evidence type="ECO:0000313" key="3">
    <source>
        <dbReference type="Proteomes" id="UP000217763"/>
    </source>
</evidence>
<dbReference type="KEGG" id="zdf:AN401_11605"/>
<dbReference type="KEGG" id="zdf:AN401_11130"/>
<organism evidence="2 3">
    <name type="scientific">Zobellella denitrificans</name>
    <dbReference type="NCBI Taxonomy" id="347534"/>
    <lineage>
        <taxon>Bacteria</taxon>
        <taxon>Pseudomonadati</taxon>
        <taxon>Pseudomonadota</taxon>
        <taxon>Gammaproteobacteria</taxon>
        <taxon>Aeromonadales</taxon>
        <taxon>Aeromonadaceae</taxon>
        <taxon>Zobellella</taxon>
    </lineage>
</organism>
<dbReference type="AlphaFoldDB" id="A0A291HQQ8"/>
<name>A0A291HQQ8_9GAMM</name>
<keyword evidence="3" id="KW-1185">Reference proteome</keyword>
<dbReference type="EMBL" id="CP012621">
    <property type="protein sequence ID" value="ATG74418.1"/>
    <property type="molecule type" value="Genomic_DNA"/>
</dbReference>
<dbReference type="NCBIfam" id="NF033650">
    <property type="entry name" value="ANR_neg_reg"/>
    <property type="match status" value="1"/>
</dbReference>
<proteinExistence type="predicted"/>
<reference evidence="2" key="1">
    <citation type="submission" date="2015-09" db="EMBL/GenBank/DDBJ databases">
        <authorList>
            <person name="Jackson K.R."/>
            <person name="Lunt B.L."/>
            <person name="Fisher J.N.B."/>
            <person name="Gardner A.V."/>
            <person name="Bailey M.E."/>
            <person name="Deus L.M."/>
            <person name="Earl A.S."/>
            <person name="Gibby P.D."/>
            <person name="Hartmann K.A."/>
            <person name="Liu J.E."/>
            <person name="Manci A.M."/>
            <person name="Nielsen D.A."/>
            <person name="Solomon M.B."/>
            <person name="Breakwell D.P."/>
            <person name="Burnett S.H."/>
            <person name="Grose J.H."/>
        </authorList>
    </citation>
    <scope>NUCLEOTIDE SEQUENCE [LARGE SCALE GENOMIC DNA]</scope>
    <source>
        <strain evidence="2">F13-1</strain>
    </source>
</reference>
<dbReference type="RefSeq" id="WP_096779420.1">
    <property type="nucleotide sequence ID" value="NZ_CP012621.1"/>
</dbReference>
<accession>A0A291HQQ8</accession>
<gene>
    <name evidence="1" type="ORF">AN401_11130</name>
    <name evidence="2" type="ORF">AN401_11605</name>
</gene>
<dbReference type="EMBL" id="CP012621">
    <property type="protein sequence ID" value="ATG74339.1"/>
    <property type="molecule type" value="Genomic_DNA"/>
</dbReference>
<evidence type="ECO:0000313" key="1">
    <source>
        <dbReference type="EMBL" id="ATG74339.1"/>
    </source>
</evidence>
<evidence type="ECO:0000313" key="2">
    <source>
        <dbReference type="EMBL" id="ATG74418.1"/>
    </source>
</evidence>
<evidence type="ECO:0008006" key="4">
    <source>
        <dbReference type="Google" id="ProtNLM"/>
    </source>
</evidence>
<dbReference type="InterPro" id="IPR047666">
    <property type="entry name" value="ANR_neg_reg"/>
</dbReference>
<sequence length="67" mass="8176">MSTYRKLAEQAAQLEREQCYYQAAEAWEQAYQWACQLENLLWCKLRADFCRHARRWVERGINRQHVA</sequence>
<protein>
    <recommendedName>
        <fullName evidence="4">ANR family transcriptional regulator</fullName>
    </recommendedName>
</protein>
<dbReference type="Proteomes" id="UP000217763">
    <property type="component" value="Chromosome"/>
</dbReference>
<reference evidence="3" key="2">
    <citation type="submission" date="2015-09" db="EMBL/GenBank/DDBJ databases">
        <authorList>
            <person name="Shao Z."/>
            <person name="Wang L."/>
        </authorList>
    </citation>
    <scope>NUCLEOTIDE SEQUENCE [LARGE SCALE GENOMIC DNA]</scope>
    <source>
        <strain evidence="3">F13-1</strain>
    </source>
</reference>